<name>A0A8S5THU0_9CAUD</name>
<proteinExistence type="predicted"/>
<organism evidence="2">
    <name type="scientific">Myoviridae sp. ctYGJ17</name>
    <dbReference type="NCBI Taxonomy" id="2827692"/>
    <lineage>
        <taxon>Viruses</taxon>
        <taxon>Duplodnaviria</taxon>
        <taxon>Heunggongvirae</taxon>
        <taxon>Uroviricota</taxon>
        <taxon>Caudoviricetes</taxon>
    </lineage>
</organism>
<sequence>MATYNKIQVEDKNEGEKIAWAQSKTKIIFGDDDLAIRCDTRQRDIPVTVDVCMDDQNNLTIGTGTGRYYVAQVEIPAQKFVEVEDPAEDAQEAAETAEGTEDKDTANTRKTHTEAVPLDMADVKLILWSLDDLQPAED</sequence>
<evidence type="ECO:0000256" key="1">
    <source>
        <dbReference type="SAM" id="MobiDB-lite"/>
    </source>
</evidence>
<feature type="compositionally biased region" description="Basic and acidic residues" evidence="1">
    <location>
        <begin position="100"/>
        <end position="113"/>
    </location>
</feature>
<protein>
    <submittedName>
        <fullName evidence="2">Uncharacterized protein</fullName>
    </submittedName>
</protein>
<reference evidence="2" key="1">
    <citation type="journal article" date="2021" name="Proc. Natl. Acad. Sci. U.S.A.">
        <title>A Catalog of Tens of Thousands of Viruses from Human Metagenomes Reveals Hidden Associations with Chronic Diseases.</title>
        <authorList>
            <person name="Tisza M.J."/>
            <person name="Buck C.B."/>
        </authorList>
    </citation>
    <scope>NUCLEOTIDE SEQUENCE</scope>
    <source>
        <strain evidence="2">CtYGJ17</strain>
    </source>
</reference>
<evidence type="ECO:0000313" key="2">
    <source>
        <dbReference type="EMBL" id="DAF62892.1"/>
    </source>
</evidence>
<feature type="region of interest" description="Disordered" evidence="1">
    <location>
        <begin position="82"/>
        <end position="114"/>
    </location>
</feature>
<feature type="compositionally biased region" description="Acidic residues" evidence="1">
    <location>
        <begin position="83"/>
        <end position="92"/>
    </location>
</feature>
<dbReference type="EMBL" id="BK032829">
    <property type="protein sequence ID" value="DAF62892.1"/>
    <property type="molecule type" value="Genomic_DNA"/>
</dbReference>
<accession>A0A8S5THU0</accession>